<dbReference type="Pfam" id="PF01984">
    <property type="entry name" value="dsDNA_bind"/>
    <property type="match status" value="1"/>
</dbReference>
<dbReference type="PANTHER" id="PTHR10840:SF0">
    <property type="entry name" value="PROGRAMMED CELL DEATH PROTEIN 5"/>
    <property type="match status" value="1"/>
</dbReference>
<evidence type="ECO:0000256" key="4">
    <source>
        <dbReference type="ARBA" id="ARBA00022990"/>
    </source>
</evidence>
<dbReference type="GeneID" id="102560224"/>
<sequence>MADEELETLRKQRLAELQAKHGDPASDVAQQEAKQREADMRNNILAQVLDQAARARLSNLALVKPDKAKAVENYLIQMARFGQLPGKVSEQGLIEILEKVSQQTEKRTTVKFNRRKVLESDEEDDY</sequence>
<dbReference type="STRING" id="8496.A0A151N753"/>
<organism evidence="7 8">
    <name type="scientific">Alligator mississippiensis</name>
    <name type="common">American alligator</name>
    <dbReference type="NCBI Taxonomy" id="8496"/>
    <lineage>
        <taxon>Eukaryota</taxon>
        <taxon>Metazoa</taxon>
        <taxon>Chordata</taxon>
        <taxon>Craniata</taxon>
        <taxon>Vertebrata</taxon>
        <taxon>Euteleostomi</taxon>
        <taxon>Archelosauria</taxon>
        <taxon>Archosauria</taxon>
        <taxon>Crocodylia</taxon>
        <taxon>Alligatoridae</taxon>
        <taxon>Alligatorinae</taxon>
        <taxon>Alligator</taxon>
    </lineage>
</organism>
<dbReference type="GO" id="GO:0005829">
    <property type="term" value="C:cytosol"/>
    <property type="evidence" value="ECO:0007669"/>
    <property type="project" value="TreeGrafter"/>
</dbReference>
<dbReference type="AlphaFoldDB" id="A0A151N753"/>
<accession>A0A151N753</accession>
<comment type="caution">
    <text evidence="7">The sequence shown here is derived from an EMBL/GenBank/DDBJ whole genome shotgun (WGS) entry which is preliminary data.</text>
</comment>
<protein>
    <recommendedName>
        <fullName evidence="6">Programmed cell death protein 5</fullName>
    </recommendedName>
</protein>
<evidence type="ECO:0000256" key="1">
    <source>
        <dbReference type="ARBA" id="ARBA00010490"/>
    </source>
</evidence>
<dbReference type="Gene3D" id="1.10.8.140">
    <property type="entry name" value="PDCD5-like"/>
    <property type="match status" value="1"/>
</dbReference>
<dbReference type="SUPFAM" id="SSF46950">
    <property type="entry name" value="Double-stranded DNA-binding domain"/>
    <property type="match status" value="1"/>
</dbReference>
<evidence type="ECO:0000256" key="3">
    <source>
        <dbReference type="ARBA" id="ARBA00022703"/>
    </source>
</evidence>
<evidence type="ECO:0000256" key="2">
    <source>
        <dbReference type="ARBA" id="ARBA00022553"/>
    </source>
</evidence>
<evidence type="ECO:0000313" key="8">
    <source>
        <dbReference type="Proteomes" id="UP000050525"/>
    </source>
</evidence>
<dbReference type="OrthoDB" id="10252486at2759"/>
<dbReference type="EMBL" id="AKHW03003905">
    <property type="protein sequence ID" value="KYO32581.1"/>
    <property type="molecule type" value="Genomic_DNA"/>
</dbReference>
<comment type="similarity">
    <text evidence="1">Belongs to the PDCD5 family.</text>
</comment>
<dbReference type="FunFam" id="1.10.8.140:FF:000001">
    <property type="entry name" value="Programmed cell death protein 5"/>
    <property type="match status" value="1"/>
</dbReference>
<dbReference type="InterPro" id="IPR036883">
    <property type="entry name" value="PDCD5-like_sf"/>
</dbReference>
<keyword evidence="2" id="KW-0597">Phosphoprotein</keyword>
<dbReference type="Proteomes" id="UP000050525">
    <property type="component" value="Unassembled WGS sequence"/>
</dbReference>
<keyword evidence="4" id="KW-0007">Acetylation</keyword>
<evidence type="ECO:0000256" key="5">
    <source>
        <dbReference type="ARBA" id="ARBA00056824"/>
    </source>
</evidence>
<keyword evidence="3" id="KW-0053">Apoptosis</keyword>
<dbReference type="PIRSF" id="PIRSF015730">
    <property type="entry name" value="TFAR19"/>
    <property type="match status" value="1"/>
</dbReference>
<dbReference type="KEGG" id="amj:102560224"/>
<dbReference type="CTD" id="9141"/>
<dbReference type="InterPro" id="IPR002836">
    <property type="entry name" value="PDCD5-like"/>
</dbReference>
<name>A0A151N753_ALLMI</name>
<evidence type="ECO:0000313" key="7">
    <source>
        <dbReference type="EMBL" id="KYO32581.1"/>
    </source>
</evidence>
<gene>
    <name evidence="7" type="primary">PDCD5</name>
    <name evidence="7" type="ORF">Y1Q_0007777</name>
</gene>
<evidence type="ECO:0000256" key="6">
    <source>
        <dbReference type="ARBA" id="ARBA00071574"/>
    </source>
</evidence>
<keyword evidence="8" id="KW-1185">Reference proteome</keyword>
<dbReference type="RefSeq" id="XP_006260932.2">
    <property type="nucleotide sequence ID" value="XM_006260870.4"/>
</dbReference>
<dbReference type="GO" id="GO:0006915">
    <property type="term" value="P:apoptotic process"/>
    <property type="evidence" value="ECO:0007669"/>
    <property type="project" value="UniProtKB-KW"/>
</dbReference>
<comment type="function">
    <text evidence="5">May function in the process of apoptosis.</text>
</comment>
<dbReference type="PANTHER" id="PTHR10840">
    <property type="entry name" value="PROGRAMMED CELL DEATH PROTEIN 5"/>
    <property type="match status" value="1"/>
</dbReference>
<dbReference type="eggNOG" id="KOG3431">
    <property type="taxonomic scope" value="Eukaryota"/>
</dbReference>
<reference evidence="7 8" key="1">
    <citation type="journal article" date="2012" name="Genome Biol.">
        <title>Sequencing three crocodilian genomes to illuminate the evolution of archosaurs and amniotes.</title>
        <authorList>
            <person name="St John J.A."/>
            <person name="Braun E.L."/>
            <person name="Isberg S.R."/>
            <person name="Miles L.G."/>
            <person name="Chong A.Y."/>
            <person name="Gongora J."/>
            <person name="Dalzell P."/>
            <person name="Moran C."/>
            <person name="Bed'hom B."/>
            <person name="Abzhanov A."/>
            <person name="Burgess S.C."/>
            <person name="Cooksey A.M."/>
            <person name="Castoe T.A."/>
            <person name="Crawford N.G."/>
            <person name="Densmore L.D."/>
            <person name="Drew J.C."/>
            <person name="Edwards S.V."/>
            <person name="Faircloth B.C."/>
            <person name="Fujita M.K."/>
            <person name="Greenwold M.J."/>
            <person name="Hoffmann F.G."/>
            <person name="Howard J.M."/>
            <person name="Iguchi T."/>
            <person name="Janes D.E."/>
            <person name="Khan S.Y."/>
            <person name="Kohno S."/>
            <person name="de Koning A.J."/>
            <person name="Lance S.L."/>
            <person name="McCarthy F.M."/>
            <person name="McCormack J.E."/>
            <person name="Merchant M.E."/>
            <person name="Peterson D.G."/>
            <person name="Pollock D.D."/>
            <person name="Pourmand N."/>
            <person name="Raney B.J."/>
            <person name="Roessler K.A."/>
            <person name="Sanford J.R."/>
            <person name="Sawyer R.H."/>
            <person name="Schmidt C.J."/>
            <person name="Triplett E.W."/>
            <person name="Tuberville T.D."/>
            <person name="Venegas-Anaya M."/>
            <person name="Howard J.T."/>
            <person name="Jarvis E.D."/>
            <person name="Guillette L.J.Jr."/>
            <person name="Glenn T.C."/>
            <person name="Green R.E."/>
            <person name="Ray D.A."/>
        </authorList>
    </citation>
    <scope>NUCLEOTIDE SEQUENCE [LARGE SCALE GENOMIC DNA]</scope>
    <source>
        <strain evidence="7">KSC_2009_1</strain>
    </source>
</reference>
<proteinExistence type="inferred from homology"/>
<dbReference type="GO" id="GO:0003677">
    <property type="term" value="F:DNA binding"/>
    <property type="evidence" value="ECO:0007669"/>
    <property type="project" value="InterPro"/>
</dbReference>
<dbReference type="GO" id="GO:0005634">
    <property type="term" value="C:nucleus"/>
    <property type="evidence" value="ECO:0007669"/>
    <property type="project" value="TreeGrafter"/>
</dbReference>